<sequence>MMRGQSLARLSSLLLVLLVLLVSCPVQESPPGHPSSIPQIDQALLHEGDFVFRHGTGLLSRMIVSVLDEPQAISHGGILFRQDDDSWAVIHSVSGRLYHEDGVQVESLTEFLEKAVPGSVIVMRLRSSQVIRDAMVRDAQLYLSERVTFDHSFSLENGELYCSELLWATLPGEIREEVTLFHRTGVILFETFFNPRYFAEIFRGPEGTPDP</sequence>
<keyword evidence="2" id="KW-1185">Reference proteome</keyword>
<dbReference type="RefSeq" id="WP_234969036.1">
    <property type="nucleotide sequence ID" value="NZ_FTMS01000006.1"/>
</dbReference>
<dbReference type="InterPro" id="IPR038765">
    <property type="entry name" value="Papain-like_cys_pep_sf"/>
</dbReference>
<dbReference type="Pfam" id="PF05708">
    <property type="entry name" value="Peptidase_C92"/>
    <property type="match status" value="1"/>
</dbReference>
<dbReference type="Gene3D" id="3.90.1720.10">
    <property type="entry name" value="endopeptidase domain like (from Nostoc punctiforme)"/>
    <property type="match status" value="1"/>
</dbReference>
<dbReference type="Proteomes" id="UP000186400">
    <property type="component" value="Unassembled WGS sequence"/>
</dbReference>
<evidence type="ECO:0000313" key="1">
    <source>
        <dbReference type="EMBL" id="SIQ27658.1"/>
    </source>
</evidence>
<gene>
    <name evidence="1" type="ORF">SAMN05920897_10694</name>
</gene>
<reference evidence="1 2" key="1">
    <citation type="submission" date="2017-01" db="EMBL/GenBank/DDBJ databases">
        <authorList>
            <person name="Mah S.A."/>
            <person name="Swanson W.J."/>
            <person name="Moy G.W."/>
            <person name="Vacquier V.D."/>
        </authorList>
    </citation>
    <scope>NUCLEOTIDE SEQUENCE [LARGE SCALE GENOMIC DNA]</scope>
    <source>
        <strain evidence="1 2">ASpG1</strain>
    </source>
</reference>
<dbReference type="STRING" id="159291.SAMN05920897_10694"/>
<dbReference type="AlphaFoldDB" id="A0A1N6RFJ7"/>
<dbReference type="SUPFAM" id="SSF54001">
    <property type="entry name" value="Cysteine proteinases"/>
    <property type="match status" value="1"/>
</dbReference>
<evidence type="ECO:0000313" key="2">
    <source>
        <dbReference type="Proteomes" id="UP000186400"/>
    </source>
</evidence>
<proteinExistence type="predicted"/>
<dbReference type="EMBL" id="FTMS01000006">
    <property type="protein sequence ID" value="SIQ27658.1"/>
    <property type="molecule type" value="Genomic_DNA"/>
</dbReference>
<name>A0A1N6RFJ7_9SPIO</name>
<protein>
    <submittedName>
        <fullName evidence="1">Permuted papain-like amidase enzyme, YaeF/YiiX, C92 family</fullName>
    </submittedName>
</protein>
<organism evidence="1 2">
    <name type="scientific">Alkalispirochaeta americana</name>
    <dbReference type="NCBI Taxonomy" id="159291"/>
    <lineage>
        <taxon>Bacteria</taxon>
        <taxon>Pseudomonadati</taxon>
        <taxon>Spirochaetota</taxon>
        <taxon>Spirochaetia</taxon>
        <taxon>Spirochaetales</taxon>
        <taxon>Spirochaetaceae</taxon>
        <taxon>Alkalispirochaeta</taxon>
    </lineage>
</organism>
<dbReference type="PROSITE" id="PS51257">
    <property type="entry name" value="PROKAR_LIPOPROTEIN"/>
    <property type="match status" value="1"/>
</dbReference>
<dbReference type="InterPro" id="IPR024453">
    <property type="entry name" value="Peptidase_C92"/>
</dbReference>
<accession>A0A1N6RFJ7</accession>